<dbReference type="GO" id="GO:0000166">
    <property type="term" value="F:nucleotide binding"/>
    <property type="evidence" value="ECO:0007669"/>
    <property type="project" value="InterPro"/>
</dbReference>
<proteinExistence type="inferred from homology"/>
<evidence type="ECO:0000313" key="6">
    <source>
        <dbReference type="Proteomes" id="UP000317093"/>
    </source>
</evidence>
<accession>A0A518AYJ5</accession>
<dbReference type="Proteomes" id="UP000317093">
    <property type="component" value="Chromosome"/>
</dbReference>
<dbReference type="Gene3D" id="3.40.50.720">
    <property type="entry name" value="NAD(P)-binding Rossmann-like Domain"/>
    <property type="match status" value="1"/>
</dbReference>
<dbReference type="RefSeq" id="WP_145254642.1">
    <property type="nucleotide sequence ID" value="NZ_CP036279.1"/>
</dbReference>
<protein>
    <submittedName>
        <fullName evidence="5">Glucose--fructose oxidoreductase</fullName>
        <ecNumber evidence="5">1.1.99.28</ecNumber>
    </submittedName>
</protein>
<dbReference type="KEGG" id="knv:Pan216_06280"/>
<gene>
    <name evidence="5" type="primary">gfo_3</name>
    <name evidence="5" type="ORF">Pan216_06280</name>
</gene>
<dbReference type="InterPro" id="IPR050984">
    <property type="entry name" value="Gfo/Idh/MocA_domain"/>
</dbReference>
<feature type="domain" description="Gfo/Idh/MocA-like oxidoreductase N-terminal" evidence="3">
    <location>
        <begin position="6"/>
        <end position="121"/>
    </location>
</feature>
<dbReference type="InterPro" id="IPR000683">
    <property type="entry name" value="Gfo/Idh/MocA-like_OxRdtase_N"/>
</dbReference>
<dbReference type="Gene3D" id="3.30.360.10">
    <property type="entry name" value="Dihydrodipicolinate Reductase, domain 2"/>
    <property type="match status" value="1"/>
</dbReference>
<dbReference type="Pfam" id="PF22725">
    <property type="entry name" value="GFO_IDH_MocA_C3"/>
    <property type="match status" value="1"/>
</dbReference>
<comment type="similarity">
    <text evidence="1">Belongs to the Gfo/Idh/MocA family.</text>
</comment>
<dbReference type="AlphaFoldDB" id="A0A518AYJ5"/>
<dbReference type="EMBL" id="CP036279">
    <property type="protein sequence ID" value="QDU59795.1"/>
    <property type="molecule type" value="Genomic_DNA"/>
</dbReference>
<evidence type="ECO:0000259" key="3">
    <source>
        <dbReference type="Pfam" id="PF01408"/>
    </source>
</evidence>
<dbReference type="OrthoDB" id="9783105at2"/>
<dbReference type="EC" id="1.1.99.28" evidence="5"/>
<dbReference type="InterPro" id="IPR036291">
    <property type="entry name" value="NAD(P)-bd_dom_sf"/>
</dbReference>
<evidence type="ECO:0000313" key="5">
    <source>
        <dbReference type="EMBL" id="QDU59795.1"/>
    </source>
</evidence>
<evidence type="ECO:0000259" key="4">
    <source>
        <dbReference type="Pfam" id="PF22725"/>
    </source>
</evidence>
<dbReference type="GO" id="GO:0047061">
    <property type="term" value="F:glucose-fructose oxidoreductase activity"/>
    <property type="evidence" value="ECO:0007669"/>
    <property type="project" value="UniProtKB-EC"/>
</dbReference>
<organism evidence="5 6">
    <name type="scientific">Kolteria novifilia</name>
    <dbReference type="NCBI Taxonomy" id="2527975"/>
    <lineage>
        <taxon>Bacteria</taxon>
        <taxon>Pseudomonadati</taxon>
        <taxon>Planctomycetota</taxon>
        <taxon>Planctomycetia</taxon>
        <taxon>Kolteriales</taxon>
        <taxon>Kolteriaceae</taxon>
        <taxon>Kolteria</taxon>
    </lineage>
</organism>
<dbReference type="SUPFAM" id="SSF51735">
    <property type="entry name" value="NAD(P)-binding Rossmann-fold domains"/>
    <property type="match status" value="1"/>
</dbReference>
<sequence length="339" mass="36987">MTRRLSWGILGTGNIANQFSEGVLGSRRGRLQAVASRESTKARQFAQKFQAPMAFGAYEELLNDPEVDAVYVSLPNSMHHEWTLRALRAGKHVLCEKPIAANVAEAEEMYAVATKSGRLLVEAFMYRSHPLTKAVTEAVARGDIGSLRMIRASFCYHTRRRESNIRFDPGLAGGALMDIGCYLVSFTRLIVGESPRQVQAMAVLGDEGVDTLAVGSFRFRDGVLASFQCGMTVNADNTASICGSEGFLEIPIPWKPPALNAQFSLLRSTPPKMDGPALPRTRDVRRTWAVDAGTTLYGLEADDFAAAVLDGAPVAVASEESIENMRVLDELRRQVGLSF</sequence>
<evidence type="ECO:0000256" key="2">
    <source>
        <dbReference type="ARBA" id="ARBA00023002"/>
    </source>
</evidence>
<name>A0A518AYJ5_9BACT</name>
<dbReference type="PANTHER" id="PTHR22604:SF105">
    <property type="entry name" value="TRANS-1,2-DIHYDROBENZENE-1,2-DIOL DEHYDROGENASE"/>
    <property type="match status" value="1"/>
</dbReference>
<reference evidence="5 6" key="1">
    <citation type="submission" date="2019-02" db="EMBL/GenBank/DDBJ databases">
        <title>Deep-cultivation of Planctomycetes and their phenomic and genomic characterization uncovers novel biology.</title>
        <authorList>
            <person name="Wiegand S."/>
            <person name="Jogler M."/>
            <person name="Boedeker C."/>
            <person name="Pinto D."/>
            <person name="Vollmers J."/>
            <person name="Rivas-Marin E."/>
            <person name="Kohn T."/>
            <person name="Peeters S.H."/>
            <person name="Heuer A."/>
            <person name="Rast P."/>
            <person name="Oberbeckmann S."/>
            <person name="Bunk B."/>
            <person name="Jeske O."/>
            <person name="Meyerdierks A."/>
            <person name="Storesund J.E."/>
            <person name="Kallscheuer N."/>
            <person name="Luecker S."/>
            <person name="Lage O.M."/>
            <person name="Pohl T."/>
            <person name="Merkel B.J."/>
            <person name="Hornburger P."/>
            <person name="Mueller R.-W."/>
            <person name="Bruemmer F."/>
            <person name="Labrenz M."/>
            <person name="Spormann A.M."/>
            <person name="Op den Camp H."/>
            <person name="Overmann J."/>
            <person name="Amann R."/>
            <person name="Jetten M.S.M."/>
            <person name="Mascher T."/>
            <person name="Medema M.H."/>
            <person name="Devos D.P."/>
            <person name="Kaster A.-K."/>
            <person name="Ovreas L."/>
            <person name="Rohde M."/>
            <person name="Galperin M.Y."/>
            <person name="Jogler C."/>
        </authorList>
    </citation>
    <scope>NUCLEOTIDE SEQUENCE [LARGE SCALE GENOMIC DNA]</scope>
    <source>
        <strain evidence="5 6">Pan216</strain>
    </source>
</reference>
<feature type="domain" description="GFO/IDH/MocA-like oxidoreductase" evidence="4">
    <location>
        <begin position="134"/>
        <end position="248"/>
    </location>
</feature>
<evidence type="ECO:0000256" key="1">
    <source>
        <dbReference type="ARBA" id="ARBA00010928"/>
    </source>
</evidence>
<keyword evidence="2 5" id="KW-0560">Oxidoreductase</keyword>
<dbReference type="PANTHER" id="PTHR22604">
    <property type="entry name" value="OXIDOREDUCTASES"/>
    <property type="match status" value="1"/>
</dbReference>
<dbReference type="InterPro" id="IPR055170">
    <property type="entry name" value="GFO_IDH_MocA-like_dom"/>
</dbReference>
<keyword evidence="6" id="KW-1185">Reference proteome</keyword>
<dbReference type="SUPFAM" id="SSF55347">
    <property type="entry name" value="Glyceraldehyde-3-phosphate dehydrogenase-like, C-terminal domain"/>
    <property type="match status" value="1"/>
</dbReference>
<dbReference type="Pfam" id="PF01408">
    <property type="entry name" value="GFO_IDH_MocA"/>
    <property type="match status" value="1"/>
</dbReference>